<proteinExistence type="predicted"/>
<dbReference type="EMBL" id="LUCH01000446">
    <property type="protein sequence ID" value="KAF5405119.1"/>
    <property type="molecule type" value="Genomic_DNA"/>
</dbReference>
<reference evidence="2" key="1">
    <citation type="submission" date="2019-05" db="EMBL/GenBank/DDBJ databases">
        <title>Annotation for the trematode Paragonimus heterotremus.</title>
        <authorList>
            <person name="Choi Y.-J."/>
        </authorList>
    </citation>
    <scope>NUCLEOTIDE SEQUENCE</scope>
    <source>
        <strain evidence="2">LC</strain>
    </source>
</reference>
<feature type="region of interest" description="Disordered" evidence="1">
    <location>
        <begin position="1075"/>
        <end position="1103"/>
    </location>
</feature>
<feature type="region of interest" description="Disordered" evidence="1">
    <location>
        <begin position="574"/>
        <end position="627"/>
    </location>
</feature>
<feature type="region of interest" description="Disordered" evidence="1">
    <location>
        <begin position="1681"/>
        <end position="1706"/>
    </location>
</feature>
<dbReference type="Proteomes" id="UP000748531">
    <property type="component" value="Unassembled WGS sequence"/>
</dbReference>
<feature type="compositionally biased region" description="Basic residues" evidence="1">
    <location>
        <begin position="482"/>
        <end position="496"/>
    </location>
</feature>
<protein>
    <submittedName>
        <fullName evidence="2">Uncharacterized protein</fullName>
    </submittedName>
</protein>
<feature type="region of interest" description="Disordered" evidence="1">
    <location>
        <begin position="2414"/>
        <end position="2443"/>
    </location>
</feature>
<feature type="compositionally biased region" description="Low complexity" evidence="1">
    <location>
        <begin position="1819"/>
        <end position="1832"/>
    </location>
</feature>
<organism evidence="2 3">
    <name type="scientific">Paragonimus heterotremus</name>
    <dbReference type="NCBI Taxonomy" id="100268"/>
    <lineage>
        <taxon>Eukaryota</taxon>
        <taxon>Metazoa</taxon>
        <taxon>Spiralia</taxon>
        <taxon>Lophotrochozoa</taxon>
        <taxon>Platyhelminthes</taxon>
        <taxon>Trematoda</taxon>
        <taxon>Digenea</taxon>
        <taxon>Plagiorchiida</taxon>
        <taxon>Troglotremata</taxon>
        <taxon>Troglotrematidae</taxon>
        <taxon>Paragonimus</taxon>
    </lineage>
</organism>
<feature type="region of interest" description="Disordered" evidence="1">
    <location>
        <begin position="1274"/>
        <end position="1360"/>
    </location>
</feature>
<feature type="compositionally biased region" description="Polar residues" evidence="1">
    <location>
        <begin position="2433"/>
        <end position="2443"/>
    </location>
</feature>
<feature type="region of interest" description="Disordered" evidence="1">
    <location>
        <begin position="1807"/>
        <end position="1858"/>
    </location>
</feature>
<accession>A0A8J4TRN1</accession>
<evidence type="ECO:0000313" key="3">
    <source>
        <dbReference type="Proteomes" id="UP000748531"/>
    </source>
</evidence>
<gene>
    <name evidence="2" type="ORF">PHET_01497</name>
</gene>
<comment type="caution">
    <text evidence="2">The sequence shown here is derived from an EMBL/GenBank/DDBJ whole genome shotgun (WGS) entry which is preliminary data.</text>
</comment>
<feature type="region of interest" description="Disordered" evidence="1">
    <location>
        <begin position="1724"/>
        <end position="1759"/>
    </location>
</feature>
<dbReference type="OrthoDB" id="6431454at2759"/>
<feature type="compositionally biased region" description="Basic and acidic residues" evidence="1">
    <location>
        <begin position="594"/>
        <end position="608"/>
    </location>
</feature>
<feature type="region of interest" description="Disordered" evidence="1">
    <location>
        <begin position="1179"/>
        <end position="1205"/>
    </location>
</feature>
<name>A0A8J4TRN1_9TREM</name>
<feature type="compositionally biased region" description="Polar residues" evidence="1">
    <location>
        <begin position="1076"/>
        <end position="1095"/>
    </location>
</feature>
<keyword evidence="3" id="KW-1185">Reference proteome</keyword>
<feature type="region of interest" description="Disordered" evidence="1">
    <location>
        <begin position="465"/>
        <end position="511"/>
    </location>
</feature>
<feature type="compositionally biased region" description="Basic and acidic residues" evidence="1">
    <location>
        <begin position="1318"/>
        <end position="1341"/>
    </location>
</feature>
<evidence type="ECO:0000256" key="1">
    <source>
        <dbReference type="SAM" id="MobiDB-lite"/>
    </source>
</evidence>
<evidence type="ECO:0000313" key="2">
    <source>
        <dbReference type="EMBL" id="KAF5405119.1"/>
    </source>
</evidence>
<sequence>MEEEWLQASEARYDSMRNLLQSVKHDIDALTSKIDMTHASPTLERATRFGDEPKSGSPFLNMQNERKDNGQVMLQPFCADSGALLYPTNSDAEKALKDLAEGDEYMEIKIREAKQHFPLYGSEDQLIDCTVAMSHQKPDHEEGKTWRSPSDFNLHDPFDEDIIRHEFRKELRPCLVETHRHQAIKETDLDDLKSDSYTHEVDSDRSISPAVSPTFEICANENVQLSNMLITKDETGHFQFNANDVNGKTNHMEYQVCDNEHALTTIDEASEEIEDDWSSSDLDASVGNNEHAKSNRLTVSAGHVPQSLSATLPNQSIKVEFKTLSDSTLIPLTVQTGEDDDTQTDSRKLKSCSLKNTVGTESGYSVTSTNASTGQKIWLRPKRTETEFGSPIKQRPISAGSLRAHLRNSDSSMPGSIHSISSTFSQESVISEADSYVTVNSRFGTTGSDEVYITACSDSEVQLQSPVQPPCRQDEEDCSTLSRRRTKLPRNQRHRTKDLVPIGDSSSDEELDETLIRSEAIVVTPKFSRLPSKIASPDESISVIRYGTYPQGGQLQTSQSDSHQLSAAEPPATGAYLTHKRTVLQRPNRSPPTLERRTETEAAGRSDSDVYSSSPDSSSSADEADYDASRSTVWNVYGFNSGESTLLPKLFCKPSLQSDVSADAWRKCLDSIEETSISSQIYGERGELNENTNQQATSTSVPVTATQITDSTDKSSTNLNVSAITTKAAQPKFETEEGRASTCDGKTGLVEQNRPISLEIESGADVNACALIGPLKDTINHPKVATAIQRVTSGSNADGQKNIFALNDQGADSANAHIAPTSTVEEQPTTKPTDTEKEEMPGARATYCRDTNSVNAQKHITHMCNDGSQEMTKEAALTESRRASSMRTNTCLSSDGTKRTPLSLAVVVASAEATAARPLTYSPLPSMDMDVPLMLRTTEFKDVHFEDHPTFCEDTHPYFSTKCERPLQTADPNENISLNSCQTERVLRNTNTVDNLHVDSVLTPVTSPHSVTHDIDAQSRSSLRFASREFATPSIPSHSRTHLTTTDVREIPHQKVTTAVANDVRIYLDNEPLKSPSWSAASQLHRQTQSPPRSSNNEDPKHLVFSTQKPNVQTDHSSTQWKNDIQAATQRTSRILHGQGDYLDDAVKLVMAPQLPVPQRAEHTYVENQIADQPIPTKSVYSKQKDRSGYEPHNMKEGFSRRMNFGKPDISQEITNIDTKLHTDPTIHVVKQPQSVLVNNVYSPTDTYPQHEQVKPTYVSHVSGLLRAEPVSFLQSSGEQRTCSPSPPRFHKFRPTGPRSSPPMIRPKWHLKPIPTDNEIRERLRSRSRQRLEERQSRPFRPESSTTHRPRSSRSDSRYRCTDLDSVIAESRADTLDVVHSSVPESGVLSDARPSASLFDLDDRSKLGIPQAPRTVGSTNFAGTQTMGTRGVFGEAKSYTSLLETDIDTGENFERPIVLETDVDNLQTRMNSQTFHELQNQKTRSLFNLTYANTPGTHRRLTTNNVIARKVSPSPTEIEASENWHRTKSLQGLPNSDQESSVTAVAHDFRTYSHTTKIGGIGAKGLIDRLRDRAKSTHELRIAQSLTKLRVPEWLDKAECLTHSVIEGVHPLDDDLCDLSSRPYGSGKTTVHKKFGTDRSRSLVSSVRSLSGVRRAGEAISPKWIQKTGTTIETVAEPMRPRVSGSHQPRFVRPSQEMRDRGSSVSRLQPITSKLYSSMRSLAYGRGNPETHAQSHLGLPPQVAPRAGRPTGQGTEMKLNPQDFIPKYEQIWGRDLQRLRQPKVGSQPTERHQSNVTETEGFLTHLPDVDTDYFPVNPSESQQQKQMSKSNQTFGTSERSFEDIKPADYDSGTEHSGEHIEMHHTKLYQEEEQSSRNPKVLNGDVIDNAQNSHASQQTKNLQQNSRHAHQKYSHFDATDVHSQISPQTEQELEPQKSEWRVIDAEGETESEATDGLDQISDLTCLTSLIDTCAARHRALLANRPSALEHLLISLGWWPSVPKAEHQHLPPTAAEAISIAAHEFDVDEDSHRTEFIQLLAGPESRRPINLGEFALNQLSGSVRRKPEDGLLYISCGRSECTKLPVQVGQALGWRACANCYTLYCSTTCRSIDRQAFHDHPTVCSFARAKRVCNRLLRNLAPGQVTGLTALAKTGMARLGRGGILLPFALVRHAELFLQRARAQPFLQEEHADSSVEQARVCWDDHHQPSPGGVMSPPLYLTLNELEQLDSTVANPCRTYVPSTSMVIIVVVCAYELIARADGRPVHLFKQSLILPFPAHNTGGGGANNVRKSSLTERRGLLSKPPVLPQTNGVLSKPDRQASAAREAYMIRLQRILRERGVSLRHHYTHIANFVETGVPFHPIRIVFHDFVLREEVLCTIQPMSDPQIVPTRQLQSQSATNTDTYEAIVEQETDRVNKTRQTTNSPSDADIARNVNQQLPETDF</sequence>
<feature type="region of interest" description="Disordered" evidence="1">
    <location>
        <begin position="821"/>
        <end position="841"/>
    </location>
</feature>
<feature type="compositionally biased region" description="Basic and acidic residues" evidence="1">
    <location>
        <begin position="1183"/>
        <end position="1200"/>
    </location>
</feature>
<feature type="compositionally biased region" description="Polar residues" evidence="1">
    <location>
        <begin position="1274"/>
        <end position="1284"/>
    </location>
</feature>
<feature type="compositionally biased region" description="Basic and acidic residues" evidence="1">
    <location>
        <begin position="1839"/>
        <end position="1858"/>
    </location>
</feature>
<feature type="compositionally biased region" description="Low complexity" evidence="1">
    <location>
        <begin position="609"/>
        <end position="621"/>
    </location>
</feature>